<keyword evidence="2" id="KW-0812">Transmembrane</keyword>
<keyword evidence="2" id="KW-0472">Membrane</keyword>
<name>A0A937FW08_9BACT</name>
<comment type="caution">
    <text evidence="3">The sequence shown here is derived from an EMBL/GenBank/DDBJ whole genome shotgun (WGS) entry which is preliminary data.</text>
</comment>
<protein>
    <submittedName>
        <fullName evidence="3">Tetratricopeptide repeat protein</fullName>
    </submittedName>
</protein>
<dbReference type="PROSITE" id="PS50005">
    <property type="entry name" value="TPR"/>
    <property type="match status" value="3"/>
</dbReference>
<dbReference type="Gene3D" id="1.25.40.10">
    <property type="entry name" value="Tetratricopeptide repeat domain"/>
    <property type="match status" value="3"/>
</dbReference>
<evidence type="ECO:0000256" key="1">
    <source>
        <dbReference type="PROSITE-ProRule" id="PRU00339"/>
    </source>
</evidence>
<reference evidence="3" key="1">
    <citation type="submission" date="2021-01" db="EMBL/GenBank/DDBJ databases">
        <title>Fulvivirga kasyanovii gen. nov., sp nov., a novel member of the phylum Bacteroidetes isolated from seawater in a mussel farm.</title>
        <authorList>
            <person name="Zhao L.-H."/>
            <person name="Wang Z.-J."/>
        </authorList>
    </citation>
    <scope>NUCLEOTIDE SEQUENCE</scope>
    <source>
        <strain evidence="3">29W222</strain>
    </source>
</reference>
<dbReference type="PANTHER" id="PTHR10098">
    <property type="entry name" value="RAPSYN-RELATED"/>
    <property type="match status" value="1"/>
</dbReference>
<keyword evidence="1" id="KW-0802">TPR repeat</keyword>
<dbReference type="EMBL" id="JAEUGD010000005">
    <property type="protein sequence ID" value="MBL6445341.1"/>
    <property type="molecule type" value="Genomic_DNA"/>
</dbReference>
<gene>
    <name evidence="3" type="ORF">JMN32_03415</name>
</gene>
<dbReference type="InterPro" id="IPR011990">
    <property type="entry name" value="TPR-like_helical_dom_sf"/>
</dbReference>
<evidence type="ECO:0000256" key="2">
    <source>
        <dbReference type="SAM" id="Phobius"/>
    </source>
</evidence>
<keyword evidence="4" id="KW-1185">Reference proteome</keyword>
<proteinExistence type="predicted"/>
<dbReference type="InterPro" id="IPR006597">
    <property type="entry name" value="Sel1-like"/>
</dbReference>
<feature type="repeat" description="TPR" evidence="1">
    <location>
        <begin position="95"/>
        <end position="128"/>
    </location>
</feature>
<dbReference type="Proteomes" id="UP000614216">
    <property type="component" value="Unassembled WGS sequence"/>
</dbReference>
<dbReference type="SMART" id="SM00671">
    <property type="entry name" value="SEL1"/>
    <property type="match status" value="4"/>
</dbReference>
<sequence length="469" mass="54334">MIYLDLYLRKYSLFFLFLFFFISCSNTEEITPEPLPEGVVSLEAMLSDDLDNEKRMEVYYQLYKEYRSKNVSQAEEYASKALSLASQIQNLKYEARSRHALGLLQQQKGEYKKAINSYLRAADLFESSGDIARMADATNNIGMLFLNVEGYTYALQYFKKAANIYAQNKDFKYLSVAYSNVATCYSKGSDYVTSLEYLNRAIDATNKTPPTDQEMLAYLFNKKGNINYFEKDYELAISNYEKALAYTGISNHLKSTLFDNLANAYMYLARYGEAEYWIKKGNEIENIITLDISSKIQSYNIEGELYQLQGHHEKAVKMFEKAINEADKTVFNEYLDNTLDLLSKSQRALAANNVSLNIQDVLRINDIRQRQQTLKESYIKDLQYNQLQILLDKEVESYHREVKQAKLDSERITIFKSVGIAITCLVIALIGTVVESRRKIKKHEGDHYRMSKIRELFQSPLGKKYLEEK</sequence>
<dbReference type="Pfam" id="PF14938">
    <property type="entry name" value="SNAP"/>
    <property type="match status" value="1"/>
</dbReference>
<dbReference type="AlphaFoldDB" id="A0A937FW08"/>
<keyword evidence="2" id="KW-1133">Transmembrane helix</keyword>
<feature type="repeat" description="TPR" evidence="1">
    <location>
        <begin position="135"/>
        <end position="168"/>
    </location>
</feature>
<feature type="transmembrane region" description="Helical" evidence="2">
    <location>
        <begin position="414"/>
        <end position="434"/>
    </location>
</feature>
<organism evidence="3 4">
    <name type="scientific">Fulvivirga marina</name>
    <dbReference type="NCBI Taxonomy" id="2494733"/>
    <lineage>
        <taxon>Bacteria</taxon>
        <taxon>Pseudomonadati</taxon>
        <taxon>Bacteroidota</taxon>
        <taxon>Cytophagia</taxon>
        <taxon>Cytophagales</taxon>
        <taxon>Fulvivirgaceae</taxon>
        <taxon>Fulvivirga</taxon>
    </lineage>
</organism>
<dbReference type="SUPFAM" id="SSF48452">
    <property type="entry name" value="TPR-like"/>
    <property type="match status" value="2"/>
</dbReference>
<dbReference type="RefSeq" id="WP_202854891.1">
    <property type="nucleotide sequence ID" value="NZ_JAEUGD010000005.1"/>
</dbReference>
<evidence type="ECO:0000313" key="3">
    <source>
        <dbReference type="EMBL" id="MBL6445341.1"/>
    </source>
</evidence>
<dbReference type="Pfam" id="PF13181">
    <property type="entry name" value="TPR_8"/>
    <property type="match status" value="2"/>
</dbReference>
<evidence type="ECO:0000313" key="4">
    <source>
        <dbReference type="Proteomes" id="UP000614216"/>
    </source>
</evidence>
<dbReference type="InterPro" id="IPR019734">
    <property type="entry name" value="TPR_rpt"/>
</dbReference>
<accession>A0A937FW08</accession>
<feature type="repeat" description="TPR" evidence="1">
    <location>
        <begin position="296"/>
        <end position="329"/>
    </location>
</feature>
<dbReference type="SMART" id="SM00028">
    <property type="entry name" value="TPR"/>
    <property type="match status" value="6"/>
</dbReference>